<dbReference type="GO" id="GO:0008652">
    <property type="term" value="P:amino acid biosynthetic process"/>
    <property type="evidence" value="ECO:0007669"/>
    <property type="project" value="UniProtKB-KW"/>
</dbReference>
<dbReference type="Gene3D" id="3.40.50.1970">
    <property type="match status" value="1"/>
</dbReference>
<dbReference type="Pfam" id="PF01761">
    <property type="entry name" value="DHQ_synthase"/>
    <property type="match status" value="1"/>
</dbReference>
<evidence type="ECO:0000256" key="6">
    <source>
        <dbReference type="ARBA" id="ARBA00005412"/>
    </source>
</evidence>
<dbReference type="GO" id="GO:0046872">
    <property type="term" value="F:metal ion binding"/>
    <property type="evidence" value="ECO:0007669"/>
    <property type="project" value="UniProtKB-KW"/>
</dbReference>
<dbReference type="FunCoup" id="A0A212RB00">
    <property type="interactions" value="419"/>
</dbReference>
<reference evidence="22" key="1">
    <citation type="submission" date="2017-06" db="EMBL/GenBank/DDBJ databases">
        <authorList>
            <person name="Varghese N."/>
            <person name="Submissions S."/>
        </authorList>
    </citation>
    <scope>NUCLEOTIDE SEQUENCE [LARGE SCALE GENOMIC DNA]</scope>
    <source>
        <strain evidence="22">JAD2</strain>
    </source>
</reference>
<evidence type="ECO:0000256" key="17">
    <source>
        <dbReference type="ARBA" id="ARBA00023285"/>
    </source>
</evidence>
<feature type="domain" description="3-dehydroquinate synthase N-terminal" evidence="19">
    <location>
        <begin position="70"/>
        <end position="182"/>
    </location>
</feature>
<comment type="catalytic activity">
    <reaction evidence="1 18">
        <text>7-phospho-2-dehydro-3-deoxy-D-arabino-heptonate = 3-dehydroquinate + phosphate</text>
        <dbReference type="Rhea" id="RHEA:21968"/>
        <dbReference type="ChEBI" id="CHEBI:32364"/>
        <dbReference type="ChEBI" id="CHEBI:43474"/>
        <dbReference type="ChEBI" id="CHEBI:58394"/>
        <dbReference type="EC" id="4.2.3.4"/>
    </reaction>
</comment>
<comment type="cofactor">
    <cofactor evidence="3">
        <name>Zn(2+)</name>
        <dbReference type="ChEBI" id="CHEBI:29105"/>
    </cofactor>
</comment>
<accession>A0A212RB00</accession>
<keyword evidence="12 18" id="KW-0547">Nucleotide-binding</keyword>
<evidence type="ECO:0000256" key="2">
    <source>
        <dbReference type="ARBA" id="ARBA00001911"/>
    </source>
</evidence>
<feature type="binding site" evidence="18">
    <location>
        <position position="268"/>
    </location>
    <ligand>
        <name>Zn(2+)</name>
        <dbReference type="ChEBI" id="CHEBI:29105"/>
    </ligand>
</feature>
<dbReference type="PIRSF" id="PIRSF001455">
    <property type="entry name" value="DHQ_synth"/>
    <property type="match status" value="1"/>
</dbReference>
<evidence type="ECO:0000256" key="9">
    <source>
        <dbReference type="ARBA" id="ARBA00022490"/>
    </source>
</evidence>
<dbReference type="UniPathway" id="UPA00053">
    <property type="reaction ID" value="UER00085"/>
</dbReference>
<dbReference type="InterPro" id="IPR016037">
    <property type="entry name" value="DHQ_synth_AroB"/>
</dbReference>
<evidence type="ECO:0000256" key="14">
    <source>
        <dbReference type="ARBA" id="ARBA00023027"/>
    </source>
</evidence>
<evidence type="ECO:0000256" key="5">
    <source>
        <dbReference type="ARBA" id="ARBA00004661"/>
    </source>
</evidence>
<evidence type="ECO:0000313" key="21">
    <source>
        <dbReference type="EMBL" id="SNB69402.1"/>
    </source>
</evidence>
<evidence type="ECO:0000256" key="16">
    <source>
        <dbReference type="ARBA" id="ARBA00023239"/>
    </source>
</evidence>
<dbReference type="GO" id="GO:0009073">
    <property type="term" value="P:aromatic amino acid family biosynthetic process"/>
    <property type="evidence" value="ECO:0007669"/>
    <property type="project" value="UniProtKB-KW"/>
</dbReference>
<feature type="binding site" evidence="18">
    <location>
        <position position="145"/>
    </location>
    <ligand>
        <name>NAD(+)</name>
        <dbReference type="ChEBI" id="CHEBI:57540"/>
    </ligand>
</feature>
<dbReference type="Pfam" id="PF24621">
    <property type="entry name" value="DHQS_C"/>
    <property type="match status" value="1"/>
</dbReference>
<keyword evidence="11 18" id="KW-0479">Metal-binding</keyword>
<evidence type="ECO:0000259" key="19">
    <source>
        <dbReference type="Pfam" id="PF01761"/>
    </source>
</evidence>
<keyword evidence="22" id="KW-1185">Reference proteome</keyword>
<dbReference type="Proteomes" id="UP000197025">
    <property type="component" value="Unassembled WGS sequence"/>
</dbReference>
<evidence type="ECO:0000256" key="7">
    <source>
        <dbReference type="ARBA" id="ARBA00013031"/>
    </source>
</evidence>
<dbReference type="OrthoDB" id="9806583at2"/>
<dbReference type="InterPro" id="IPR056179">
    <property type="entry name" value="DHQS_C"/>
</dbReference>
<proteinExistence type="inferred from homology"/>
<evidence type="ECO:0000259" key="20">
    <source>
        <dbReference type="Pfam" id="PF24621"/>
    </source>
</evidence>
<evidence type="ECO:0000256" key="1">
    <source>
        <dbReference type="ARBA" id="ARBA00001393"/>
    </source>
</evidence>
<comment type="function">
    <text evidence="18">Catalyzes the conversion of 3-deoxy-D-arabino-heptulosonate 7-phosphate (DAHP) to dehydroquinate (DHQ).</text>
</comment>
<dbReference type="InterPro" id="IPR050071">
    <property type="entry name" value="Dehydroquinate_synthase"/>
</dbReference>
<feature type="domain" description="3-dehydroquinate synthase C-terminal" evidence="20">
    <location>
        <begin position="184"/>
        <end position="336"/>
    </location>
</feature>
<dbReference type="EC" id="4.2.3.4" evidence="7 18"/>
<dbReference type="Gene3D" id="1.20.1090.10">
    <property type="entry name" value="Dehydroquinate synthase-like - alpha domain"/>
    <property type="match status" value="1"/>
</dbReference>
<dbReference type="InterPro" id="IPR030960">
    <property type="entry name" value="DHQS/DOIS_N"/>
</dbReference>
<sequence>MRTLHLRLPEADRSHPILIDSGLLDRCGELLVRAGLGGPVALISDAMVMAHQGERVRRALRQAGIPFVELVLPPGEETKTLSAAADLYRQLVRAGLGRDGTLLAVGGGVILDLAGFVAATYMRGIPFVSAPTTLLAMVDAAIGGKVGVDLPEGKNLVGAFYPPRLLLIDPTALDTLPTSEWRHGMAEVVKAALIGDPALWEQLRAAPARWAQPPEGRERLELLERAIAVKARIVERDPWETQGEREQLNLGHTFGHAFERLSGYRVPHGEAVAAGMRAAAVLSARLGLLETPDLPHELEKLLQGLGLPTRWQAWLSGYGIQATPEEVIEAMGTDKKRRAGRLRFVLLHRPGLVRTYGDVPPEAVRQALMETA</sequence>
<dbReference type="GO" id="GO:0005737">
    <property type="term" value="C:cytoplasm"/>
    <property type="evidence" value="ECO:0007669"/>
    <property type="project" value="UniProtKB-SubCell"/>
</dbReference>
<dbReference type="PANTHER" id="PTHR43622">
    <property type="entry name" value="3-DEHYDROQUINATE SYNTHASE"/>
    <property type="match status" value="1"/>
</dbReference>
<dbReference type="GO" id="GO:0009423">
    <property type="term" value="P:chorismate biosynthetic process"/>
    <property type="evidence" value="ECO:0007669"/>
    <property type="project" value="UniProtKB-UniRule"/>
</dbReference>
<keyword evidence="15 18" id="KW-0057">Aromatic amino acid biosynthesis</keyword>
<dbReference type="PANTHER" id="PTHR43622:SF7">
    <property type="entry name" value="3-DEHYDROQUINATE SYNTHASE, CHLOROPLASTIC"/>
    <property type="match status" value="1"/>
</dbReference>
<evidence type="ECO:0000256" key="15">
    <source>
        <dbReference type="ARBA" id="ARBA00023141"/>
    </source>
</evidence>
<evidence type="ECO:0000256" key="11">
    <source>
        <dbReference type="ARBA" id="ARBA00022723"/>
    </source>
</evidence>
<evidence type="ECO:0000256" key="3">
    <source>
        <dbReference type="ARBA" id="ARBA00001947"/>
    </source>
</evidence>
<keyword evidence="14 18" id="KW-0520">NAD</keyword>
<keyword evidence="13 18" id="KW-0862">Zinc</keyword>
<feature type="binding site" evidence="18">
    <location>
        <position position="187"/>
    </location>
    <ligand>
        <name>Zn(2+)</name>
        <dbReference type="ChEBI" id="CHEBI:29105"/>
    </ligand>
</feature>
<dbReference type="GO" id="GO:0003856">
    <property type="term" value="F:3-dehydroquinate synthase activity"/>
    <property type="evidence" value="ECO:0007669"/>
    <property type="project" value="UniProtKB-UniRule"/>
</dbReference>
<evidence type="ECO:0000313" key="22">
    <source>
        <dbReference type="Proteomes" id="UP000197025"/>
    </source>
</evidence>
<dbReference type="HAMAP" id="MF_00110">
    <property type="entry name" value="DHQ_synthase"/>
    <property type="match status" value="1"/>
</dbReference>
<comment type="similarity">
    <text evidence="6 18">Belongs to the sugar phosphate cyclases superfamily. Dehydroquinate synthase family.</text>
</comment>
<feature type="binding site" evidence="18">
    <location>
        <position position="154"/>
    </location>
    <ligand>
        <name>NAD(+)</name>
        <dbReference type="ChEBI" id="CHEBI:57540"/>
    </ligand>
</feature>
<dbReference type="FunFam" id="3.40.50.1970:FF:000007">
    <property type="entry name" value="Pentafunctional AROM polypeptide"/>
    <property type="match status" value="1"/>
</dbReference>
<comment type="subcellular location">
    <subcellularLocation>
        <location evidence="4 18">Cytoplasm</location>
    </subcellularLocation>
</comment>
<evidence type="ECO:0000256" key="13">
    <source>
        <dbReference type="ARBA" id="ARBA00022833"/>
    </source>
</evidence>
<evidence type="ECO:0000256" key="8">
    <source>
        <dbReference type="ARBA" id="ARBA00017684"/>
    </source>
</evidence>
<keyword evidence="16 18" id="KW-0456">Lyase</keyword>
<evidence type="ECO:0000256" key="4">
    <source>
        <dbReference type="ARBA" id="ARBA00004496"/>
    </source>
</evidence>
<dbReference type="RefSeq" id="WP_088571730.1">
    <property type="nucleotide sequence ID" value="NZ_FYEK01000041.1"/>
</dbReference>
<evidence type="ECO:0000256" key="18">
    <source>
        <dbReference type="HAMAP-Rule" id="MF_00110"/>
    </source>
</evidence>
<keyword evidence="9 18" id="KW-0963">Cytoplasm</keyword>
<organism evidence="21 22">
    <name type="scientific">Thermoflexus hugenholtzii JAD2</name>
    <dbReference type="NCBI Taxonomy" id="877466"/>
    <lineage>
        <taxon>Bacteria</taxon>
        <taxon>Bacillati</taxon>
        <taxon>Chloroflexota</taxon>
        <taxon>Thermoflexia</taxon>
        <taxon>Thermoflexales</taxon>
        <taxon>Thermoflexaceae</taxon>
        <taxon>Thermoflexus</taxon>
    </lineage>
</organism>
<evidence type="ECO:0000256" key="12">
    <source>
        <dbReference type="ARBA" id="ARBA00022741"/>
    </source>
</evidence>
<name>A0A212RB00_9CHLR</name>
<comment type="caution">
    <text evidence="18">Lacks conserved residue(s) required for the propagation of feature annotation.</text>
</comment>
<gene>
    <name evidence="18" type="primary">aroB</name>
    <name evidence="21" type="ORF">SAMN02746019_00015550</name>
</gene>
<comment type="cofactor">
    <cofactor evidence="2 18">
        <name>NAD(+)</name>
        <dbReference type="ChEBI" id="CHEBI:57540"/>
    </cofactor>
</comment>
<dbReference type="NCBIfam" id="TIGR01357">
    <property type="entry name" value="aroB"/>
    <property type="match status" value="1"/>
</dbReference>
<feature type="binding site" evidence="18">
    <location>
        <begin position="132"/>
        <end position="133"/>
    </location>
    <ligand>
        <name>NAD(+)</name>
        <dbReference type="ChEBI" id="CHEBI:57540"/>
    </ligand>
</feature>
<dbReference type="EMBL" id="FYEK01000041">
    <property type="protein sequence ID" value="SNB69402.1"/>
    <property type="molecule type" value="Genomic_DNA"/>
</dbReference>
<dbReference type="SUPFAM" id="SSF56796">
    <property type="entry name" value="Dehydroquinate synthase-like"/>
    <property type="match status" value="1"/>
</dbReference>
<evidence type="ECO:0000256" key="10">
    <source>
        <dbReference type="ARBA" id="ARBA00022605"/>
    </source>
</evidence>
<feature type="binding site" evidence="18">
    <location>
        <position position="252"/>
    </location>
    <ligand>
        <name>Zn(2+)</name>
        <dbReference type="ChEBI" id="CHEBI:29105"/>
    </ligand>
</feature>
<comment type="cofactor">
    <cofactor evidence="18">
        <name>Co(2+)</name>
        <dbReference type="ChEBI" id="CHEBI:48828"/>
    </cofactor>
    <cofactor evidence="18">
        <name>Zn(2+)</name>
        <dbReference type="ChEBI" id="CHEBI:29105"/>
    </cofactor>
    <text evidence="18">Binds 1 divalent metal cation per subunit. Can use either Co(2+) or Zn(2+).</text>
</comment>
<dbReference type="InterPro" id="IPR030963">
    <property type="entry name" value="DHQ_synth_fam"/>
</dbReference>
<keyword evidence="10 18" id="KW-0028">Amino-acid biosynthesis</keyword>
<dbReference type="AlphaFoldDB" id="A0A212RB00"/>
<dbReference type="GO" id="GO:0000166">
    <property type="term" value="F:nucleotide binding"/>
    <property type="evidence" value="ECO:0007669"/>
    <property type="project" value="UniProtKB-KW"/>
</dbReference>
<keyword evidence="17 18" id="KW-0170">Cobalt</keyword>
<feature type="binding site" evidence="18">
    <location>
        <begin position="108"/>
        <end position="112"/>
    </location>
    <ligand>
        <name>NAD(+)</name>
        <dbReference type="ChEBI" id="CHEBI:57540"/>
    </ligand>
</feature>
<comment type="pathway">
    <text evidence="5 18">Metabolic intermediate biosynthesis; chorismate biosynthesis; chorismate from D-erythrose 4-phosphate and phosphoenolpyruvate: step 2/7.</text>
</comment>
<dbReference type="InParanoid" id="A0A212RB00"/>
<dbReference type="CDD" id="cd08195">
    <property type="entry name" value="DHQS"/>
    <property type="match status" value="1"/>
</dbReference>
<protein>
    <recommendedName>
        <fullName evidence="8 18">3-dehydroquinate synthase</fullName>
        <shortName evidence="18">DHQS</shortName>
        <ecNumber evidence="7 18">4.2.3.4</ecNumber>
    </recommendedName>
</protein>